<dbReference type="EMBL" id="GBRH01174636">
    <property type="protein sequence ID" value="JAE23260.1"/>
    <property type="molecule type" value="Transcribed_RNA"/>
</dbReference>
<reference evidence="2" key="2">
    <citation type="journal article" date="2015" name="Data Brief">
        <title>Shoot transcriptome of the giant reed, Arundo donax.</title>
        <authorList>
            <person name="Barrero R.A."/>
            <person name="Guerrero F.D."/>
            <person name="Moolhuijzen P."/>
            <person name="Goolsby J.A."/>
            <person name="Tidwell J."/>
            <person name="Bellgard S.E."/>
            <person name="Bellgard M.I."/>
        </authorList>
    </citation>
    <scope>NUCLEOTIDE SEQUENCE</scope>
    <source>
        <tissue evidence="2">Shoot tissue taken approximately 20 cm above the soil surface</tissue>
    </source>
</reference>
<evidence type="ECO:0000256" key="1">
    <source>
        <dbReference type="SAM" id="MobiDB-lite"/>
    </source>
</evidence>
<name>A0A0A9GDU2_ARUDO</name>
<accession>A0A0A9GDU2</accession>
<protein>
    <submittedName>
        <fullName evidence="2">Uncharacterized protein</fullName>
    </submittedName>
</protein>
<feature type="region of interest" description="Disordered" evidence="1">
    <location>
        <begin position="22"/>
        <end position="45"/>
    </location>
</feature>
<organism evidence="2">
    <name type="scientific">Arundo donax</name>
    <name type="common">Giant reed</name>
    <name type="synonym">Donax arundinaceus</name>
    <dbReference type="NCBI Taxonomy" id="35708"/>
    <lineage>
        <taxon>Eukaryota</taxon>
        <taxon>Viridiplantae</taxon>
        <taxon>Streptophyta</taxon>
        <taxon>Embryophyta</taxon>
        <taxon>Tracheophyta</taxon>
        <taxon>Spermatophyta</taxon>
        <taxon>Magnoliopsida</taxon>
        <taxon>Liliopsida</taxon>
        <taxon>Poales</taxon>
        <taxon>Poaceae</taxon>
        <taxon>PACMAD clade</taxon>
        <taxon>Arundinoideae</taxon>
        <taxon>Arundineae</taxon>
        <taxon>Arundo</taxon>
    </lineage>
</organism>
<feature type="compositionally biased region" description="Polar residues" evidence="1">
    <location>
        <begin position="28"/>
        <end position="45"/>
    </location>
</feature>
<proteinExistence type="predicted"/>
<dbReference type="AlphaFoldDB" id="A0A0A9GDU2"/>
<sequence>MFLMSKHVPAVGGIRPLQLFKKPKDEQYSTTNHGENQLGNKQLLN</sequence>
<evidence type="ECO:0000313" key="2">
    <source>
        <dbReference type="EMBL" id="JAE23260.1"/>
    </source>
</evidence>
<reference evidence="2" key="1">
    <citation type="submission" date="2014-09" db="EMBL/GenBank/DDBJ databases">
        <authorList>
            <person name="Magalhaes I.L.F."/>
            <person name="Oliveira U."/>
            <person name="Santos F.R."/>
            <person name="Vidigal T.H.D.A."/>
            <person name="Brescovit A.D."/>
            <person name="Santos A.J."/>
        </authorList>
    </citation>
    <scope>NUCLEOTIDE SEQUENCE</scope>
    <source>
        <tissue evidence="2">Shoot tissue taken approximately 20 cm above the soil surface</tissue>
    </source>
</reference>